<sequence length="208" mass="23538">MFWCAPVSYRPIGYRGRTSLPTVIHPECNYFGRSHSRCNYRPSLCCRSSPIVVSDNFIPVDVLVGRTWLNLPHVNEFIIESLNVISPSSTSDHVAAESSNVSVALVRSEIPFSSPLSISIINIQNKKSKCYLKLFLVILREALKECIREYKFCTLSSWGLSPRLVETQHSLKTLRIQFISLVSPSFLHLSGFHENALLVLSRGRVDDR</sequence>
<comment type="caution">
    <text evidence="1">The sequence shown here is derived from an EMBL/GenBank/DDBJ whole genome shotgun (WGS) entry which is preliminary data.</text>
</comment>
<accession>A0A6G0Y9D6</accession>
<evidence type="ECO:0000313" key="2">
    <source>
        <dbReference type="Proteomes" id="UP000478052"/>
    </source>
</evidence>
<proteinExistence type="predicted"/>
<reference evidence="1 2" key="1">
    <citation type="submission" date="2019-08" db="EMBL/GenBank/DDBJ databases">
        <title>Whole genome of Aphis craccivora.</title>
        <authorList>
            <person name="Voronova N.V."/>
            <person name="Shulinski R.S."/>
            <person name="Bandarenka Y.V."/>
            <person name="Zhorov D.G."/>
            <person name="Warner D."/>
        </authorList>
    </citation>
    <scope>NUCLEOTIDE SEQUENCE [LARGE SCALE GENOMIC DNA]</scope>
    <source>
        <strain evidence="1">180601</strain>
        <tissue evidence="1">Whole Body</tissue>
    </source>
</reference>
<keyword evidence="2" id="KW-1185">Reference proteome</keyword>
<dbReference type="Proteomes" id="UP000478052">
    <property type="component" value="Unassembled WGS sequence"/>
</dbReference>
<dbReference type="AlphaFoldDB" id="A0A6G0Y9D6"/>
<gene>
    <name evidence="1" type="ORF">FWK35_00017340</name>
</gene>
<name>A0A6G0Y9D6_APHCR</name>
<protein>
    <submittedName>
        <fullName evidence="1">Transposon Ty3-I Gag-Pol polyprotein</fullName>
    </submittedName>
</protein>
<evidence type="ECO:0000313" key="1">
    <source>
        <dbReference type="EMBL" id="KAF0751410.1"/>
    </source>
</evidence>
<dbReference type="EMBL" id="VUJU01005375">
    <property type="protein sequence ID" value="KAF0751410.1"/>
    <property type="molecule type" value="Genomic_DNA"/>
</dbReference>
<organism evidence="1 2">
    <name type="scientific">Aphis craccivora</name>
    <name type="common">Cowpea aphid</name>
    <dbReference type="NCBI Taxonomy" id="307492"/>
    <lineage>
        <taxon>Eukaryota</taxon>
        <taxon>Metazoa</taxon>
        <taxon>Ecdysozoa</taxon>
        <taxon>Arthropoda</taxon>
        <taxon>Hexapoda</taxon>
        <taxon>Insecta</taxon>
        <taxon>Pterygota</taxon>
        <taxon>Neoptera</taxon>
        <taxon>Paraneoptera</taxon>
        <taxon>Hemiptera</taxon>
        <taxon>Sternorrhyncha</taxon>
        <taxon>Aphidomorpha</taxon>
        <taxon>Aphidoidea</taxon>
        <taxon>Aphididae</taxon>
        <taxon>Aphidini</taxon>
        <taxon>Aphis</taxon>
        <taxon>Aphis</taxon>
    </lineage>
</organism>